<dbReference type="Proteomes" id="UP001597042">
    <property type="component" value="Unassembled WGS sequence"/>
</dbReference>
<evidence type="ECO:0000313" key="2">
    <source>
        <dbReference type="EMBL" id="MFD0780010.1"/>
    </source>
</evidence>
<reference evidence="3" key="1">
    <citation type="journal article" date="2019" name="Int. J. Syst. Evol. Microbiol.">
        <title>The Global Catalogue of Microorganisms (GCM) 10K type strain sequencing project: providing services to taxonomists for standard genome sequencing and annotation.</title>
        <authorList>
            <consortium name="The Broad Institute Genomics Platform"/>
            <consortium name="The Broad Institute Genome Sequencing Center for Infectious Disease"/>
            <person name="Wu L."/>
            <person name="Ma J."/>
        </authorList>
    </citation>
    <scope>NUCLEOTIDE SEQUENCE [LARGE SCALE GENOMIC DNA]</scope>
    <source>
        <strain evidence="3">CCUG 50754</strain>
    </source>
</reference>
<dbReference type="RefSeq" id="WP_378751650.1">
    <property type="nucleotide sequence ID" value="NZ_JBHSSV010000006.1"/>
</dbReference>
<keyword evidence="3" id="KW-1185">Reference proteome</keyword>
<name>A0ABW2ZN14_9MICO</name>
<organism evidence="2 3">
    <name type="scientific">Microbacterium koreense</name>
    <dbReference type="NCBI Taxonomy" id="323761"/>
    <lineage>
        <taxon>Bacteria</taxon>
        <taxon>Bacillati</taxon>
        <taxon>Actinomycetota</taxon>
        <taxon>Actinomycetes</taxon>
        <taxon>Micrococcales</taxon>
        <taxon>Microbacteriaceae</taxon>
        <taxon>Microbacterium</taxon>
    </lineage>
</organism>
<evidence type="ECO:0000313" key="3">
    <source>
        <dbReference type="Proteomes" id="UP001597042"/>
    </source>
</evidence>
<dbReference type="EMBL" id="JBHTIM010000001">
    <property type="protein sequence ID" value="MFD0780010.1"/>
    <property type="molecule type" value="Genomic_DNA"/>
</dbReference>
<comment type="caution">
    <text evidence="2">The sequence shown here is derived from an EMBL/GenBank/DDBJ whole genome shotgun (WGS) entry which is preliminary data.</text>
</comment>
<sequence>MKDTTMRQTIEDIVRAMTPGGANERRRSPRAPRVPRNLRPARARSTFRLPADVRVSRRVAA</sequence>
<feature type="region of interest" description="Disordered" evidence="1">
    <location>
        <begin position="15"/>
        <end position="45"/>
    </location>
</feature>
<protein>
    <submittedName>
        <fullName evidence="2">Uncharacterized protein</fullName>
    </submittedName>
</protein>
<gene>
    <name evidence="2" type="ORF">ACFQZV_01700</name>
</gene>
<proteinExistence type="predicted"/>
<evidence type="ECO:0000256" key="1">
    <source>
        <dbReference type="SAM" id="MobiDB-lite"/>
    </source>
</evidence>
<accession>A0ABW2ZN14</accession>